<reference evidence="2" key="1">
    <citation type="journal article" date="2020" name="Stud. Mycol.">
        <title>101 Dothideomycetes genomes: a test case for predicting lifestyles and emergence of pathogens.</title>
        <authorList>
            <person name="Haridas S."/>
            <person name="Albert R."/>
            <person name="Binder M."/>
            <person name="Bloem J."/>
            <person name="Labutti K."/>
            <person name="Salamov A."/>
            <person name="Andreopoulos B."/>
            <person name="Baker S."/>
            <person name="Barry K."/>
            <person name="Bills G."/>
            <person name="Bluhm B."/>
            <person name="Cannon C."/>
            <person name="Castanera R."/>
            <person name="Culley D."/>
            <person name="Daum C."/>
            <person name="Ezra D."/>
            <person name="Gonzalez J."/>
            <person name="Henrissat B."/>
            <person name="Kuo A."/>
            <person name="Liang C."/>
            <person name="Lipzen A."/>
            <person name="Lutzoni F."/>
            <person name="Magnuson J."/>
            <person name="Mondo S."/>
            <person name="Nolan M."/>
            <person name="Ohm R."/>
            <person name="Pangilinan J."/>
            <person name="Park H.-J."/>
            <person name="Ramirez L."/>
            <person name="Alfaro M."/>
            <person name="Sun H."/>
            <person name="Tritt A."/>
            <person name="Yoshinaga Y."/>
            <person name="Zwiers L.-H."/>
            <person name="Turgeon B."/>
            <person name="Goodwin S."/>
            <person name="Spatafora J."/>
            <person name="Crous P."/>
            <person name="Grigoriev I."/>
        </authorList>
    </citation>
    <scope>NUCLEOTIDE SEQUENCE</scope>
    <source>
        <strain evidence="2">CBS 101060</strain>
    </source>
</reference>
<comment type="caution">
    <text evidence="2">The sequence shown here is derived from an EMBL/GenBank/DDBJ whole genome shotgun (WGS) entry which is preliminary data.</text>
</comment>
<name>A0A9P4VND0_9PEZI</name>
<organism evidence="2 3">
    <name type="scientific">Patellaria atrata CBS 101060</name>
    <dbReference type="NCBI Taxonomy" id="1346257"/>
    <lineage>
        <taxon>Eukaryota</taxon>
        <taxon>Fungi</taxon>
        <taxon>Dikarya</taxon>
        <taxon>Ascomycota</taxon>
        <taxon>Pezizomycotina</taxon>
        <taxon>Dothideomycetes</taxon>
        <taxon>Dothideomycetes incertae sedis</taxon>
        <taxon>Patellariales</taxon>
        <taxon>Patellariaceae</taxon>
        <taxon>Patellaria</taxon>
    </lineage>
</organism>
<sequence>MPKQQQHDVSSAQQRHYESSGQQQRYYESSTRPQQHDESSSSSTELNISSEPSRRLGPALLSSINSVVHIPRNPQPLDQLAFTHELLAELFRRLYPGSAPYNSRAFADALYDAHAINKLGDCLHNWDDDKVGAAVIGMLEESNEWISGVEQYFHTAGQAVRSMAQAYNGAATHLVPHATNILRPNMSSGMNRVWIQDPSQASFQRVNLPHGMQPQGGVNISQPGPRAQAPPQNLEVVRPVHQGSHLGRSYWTKRNWDQYKDDPYHDQPQHMGQEPKRPSITGFFSQMQRGILTSGPEDQKQDKGKGRAREPVDHDSSSPPSSPHKPPANNTRLPDLTGRAEYAIFTDRAQKLKALNEVTRLSPAVNTAPPQNAPMGPPPLPARRAIVIDLNSPEPPSVASTAAPTPRISSKLPSAAAARACVQMNNGHDAGCGGAEFSSYRSPIDLAKPLPKLGGSLEKGEPSKQGEAYEEGELSE</sequence>
<accession>A0A9P4VND0</accession>
<feature type="region of interest" description="Disordered" evidence="1">
    <location>
        <begin position="1"/>
        <end position="53"/>
    </location>
</feature>
<keyword evidence="3" id="KW-1185">Reference proteome</keyword>
<dbReference type="AlphaFoldDB" id="A0A9P4VND0"/>
<feature type="region of interest" description="Disordered" evidence="1">
    <location>
        <begin position="448"/>
        <end position="476"/>
    </location>
</feature>
<feature type="region of interest" description="Disordered" evidence="1">
    <location>
        <begin position="261"/>
        <end position="280"/>
    </location>
</feature>
<evidence type="ECO:0000256" key="1">
    <source>
        <dbReference type="SAM" id="MobiDB-lite"/>
    </source>
</evidence>
<feature type="compositionally biased region" description="Basic and acidic residues" evidence="1">
    <location>
        <begin position="297"/>
        <end position="316"/>
    </location>
</feature>
<feature type="region of interest" description="Disordered" evidence="1">
    <location>
        <begin position="293"/>
        <end position="335"/>
    </location>
</feature>
<evidence type="ECO:0000313" key="2">
    <source>
        <dbReference type="EMBL" id="KAF2836145.1"/>
    </source>
</evidence>
<gene>
    <name evidence="2" type="ORF">M501DRAFT_987696</name>
</gene>
<feature type="region of interest" description="Disordered" evidence="1">
    <location>
        <begin position="207"/>
        <end position="231"/>
    </location>
</feature>
<dbReference type="EMBL" id="MU006105">
    <property type="protein sequence ID" value="KAF2836145.1"/>
    <property type="molecule type" value="Genomic_DNA"/>
</dbReference>
<evidence type="ECO:0000313" key="3">
    <source>
        <dbReference type="Proteomes" id="UP000799429"/>
    </source>
</evidence>
<feature type="compositionally biased region" description="Polar residues" evidence="1">
    <location>
        <begin position="7"/>
        <end position="33"/>
    </location>
</feature>
<proteinExistence type="predicted"/>
<dbReference type="Proteomes" id="UP000799429">
    <property type="component" value="Unassembled WGS sequence"/>
</dbReference>
<feature type="compositionally biased region" description="Low complexity" evidence="1">
    <location>
        <begin position="40"/>
        <end position="51"/>
    </location>
</feature>
<protein>
    <submittedName>
        <fullName evidence="2">Uncharacterized protein</fullName>
    </submittedName>
</protein>
<feature type="compositionally biased region" description="Basic and acidic residues" evidence="1">
    <location>
        <begin position="261"/>
        <end position="277"/>
    </location>
</feature>